<proteinExistence type="predicted"/>
<dbReference type="InterPro" id="IPR013762">
    <property type="entry name" value="Integrase-like_cat_sf"/>
</dbReference>
<organism evidence="5 6">
    <name type="scientific">Pseudomonas fragi</name>
    <dbReference type="NCBI Taxonomy" id="296"/>
    <lineage>
        <taxon>Bacteria</taxon>
        <taxon>Pseudomonadati</taxon>
        <taxon>Pseudomonadota</taxon>
        <taxon>Gammaproteobacteria</taxon>
        <taxon>Pseudomonadales</taxon>
        <taxon>Pseudomonadaceae</taxon>
        <taxon>Pseudomonas</taxon>
    </lineage>
</organism>
<dbReference type="Gene3D" id="1.10.443.10">
    <property type="entry name" value="Intergrase catalytic core"/>
    <property type="match status" value="1"/>
</dbReference>
<sequence>MNYPPKDFDAQYLASIKAGNGEKSIPAMSPSTDHHTLDESAGSTEHSISGYRAASEFSLNASEDQFVTARDDEEDFDDEIHENDKEIDFIEDDELEAQLALEELLRDSEEFNAPIQDTLAERLRLDPDGNFPVSAYSLYCENTWVLFKDGWGIATKILFNQPNEHRAALKKALAWHFLPENSPFHNTRSYSTSIFNIKAFSLLSRYVLEPNFLSGDPESLQIINSRMLDVSLDKLKDEGYQKFSELFRILKTWSTLSSQNLLPKNLHLGVGLECINTTERRKQVAHAFTGRLSSWIPFTESELGKLLDYACFWTEKALPCLLRANAFIIDNRLDTYRKKCVSRGKPDPLIEQELNIEIEGRTVMKTTCKDETVLRNGRPERSVSYWWAKSYADGLDHVRNAVFILIGILTGLRASEIRMIKFDDVYADRDAPKDYVLRVTRYKTAKDPNFGEVDELPLPHFLAQRILELKNLRVITISQDNPYVFRSGKSFGRSHPKQSTTTKSIGKIISQIELHTGVDRIHVHRFRKTIAEILINRNERNIDIIRLLFGHKSYTMTLKYIGRNPYLVRTVATAIEQNYAAEFADLITAIQTGTSSGPGAERLLERINANKGAFEGRHLRLTILTYVSHLLSSGQPLFIHRTAVGSFCVSTQTYSSPNLPPCLVHRKGNVQGLPPNPSSCDPSCEHAVIVQKAQRAMEDNIKFYTNILEKGGNSLSDKSRKAILEKISSNTNHLNKLSQQAELIPALEVHV</sequence>
<evidence type="ECO:0000259" key="4">
    <source>
        <dbReference type="PROSITE" id="PS51898"/>
    </source>
</evidence>
<evidence type="ECO:0000313" key="5">
    <source>
        <dbReference type="EMBL" id="PAA05393.1"/>
    </source>
</evidence>
<dbReference type="SUPFAM" id="SSF56349">
    <property type="entry name" value="DNA breaking-rejoining enzymes"/>
    <property type="match status" value="1"/>
</dbReference>
<dbReference type="InterPro" id="IPR002104">
    <property type="entry name" value="Integrase_catalytic"/>
</dbReference>
<dbReference type="InterPro" id="IPR011010">
    <property type="entry name" value="DNA_brk_join_enz"/>
</dbReference>
<feature type="region of interest" description="Disordered" evidence="3">
    <location>
        <begin position="21"/>
        <end position="48"/>
    </location>
</feature>
<dbReference type="OrthoDB" id="8767990at2"/>
<dbReference type="PANTHER" id="PTHR30349">
    <property type="entry name" value="PHAGE INTEGRASE-RELATED"/>
    <property type="match status" value="1"/>
</dbReference>
<reference evidence="5 6" key="1">
    <citation type="submission" date="2017-08" db="EMBL/GenBank/DDBJ databases">
        <title>Genomic and metabolic characterisation of spoilage-associated Pseudomonas species.</title>
        <authorList>
            <person name="Stanborough T."/>
            <person name="Fegan N."/>
            <person name="Powell S.M."/>
            <person name="Singh T."/>
            <person name="Tamplin M.L."/>
            <person name="Chandry P.S."/>
        </authorList>
    </citation>
    <scope>NUCLEOTIDE SEQUENCE [LARGE SCALE GENOMIC DNA]</scope>
    <source>
        <strain evidence="5 6">F1801</strain>
    </source>
</reference>
<name>A0A266ZYI4_PSEFR</name>
<accession>A0A266ZYI4</accession>
<dbReference type="GO" id="GO:0006310">
    <property type="term" value="P:DNA recombination"/>
    <property type="evidence" value="ECO:0007669"/>
    <property type="project" value="UniProtKB-KW"/>
</dbReference>
<comment type="caution">
    <text evidence="5">The sequence shown here is derived from an EMBL/GenBank/DDBJ whole genome shotgun (WGS) entry which is preliminary data.</text>
</comment>
<evidence type="ECO:0000256" key="2">
    <source>
        <dbReference type="ARBA" id="ARBA00023172"/>
    </source>
</evidence>
<keyword evidence="1" id="KW-0229">DNA integration</keyword>
<dbReference type="RefSeq" id="WP_095038213.1">
    <property type="nucleotide sequence ID" value="NZ_NQKQ01000034.1"/>
</dbReference>
<dbReference type="GO" id="GO:0003677">
    <property type="term" value="F:DNA binding"/>
    <property type="evidence" value="ECO:0007669"/>
    <property type="project" value="InterPro"/>
</dbReference>
<dbReference type="GO" id="GO:0015074">
    <property type="term" value="P:DNA integration"/>
    <property type="evidence" value="ECO:0007669"/>
    <property type="project" value="UniProtKB-KW"/>
</dbReference>
<dbReference type="Pfam" id="PF00589">
    <property type="entry name" value="Phage_integrase"/>
    <property type="match status" value="1"/>
</dbReference>
<keyword evidence="2" id="KW-0233">DNA recombination</keyword>
<dbReference type="Proteomes" id="UP000215861">
    <property type="component" value="Unassembled WGS sequence"/>
</dbReference>
<feature type="domain" description="Tyr recombinase" evidence="4">
    <location>
        <begin position="372"/>
        <end position="573"/>
    </location>
</feature>
<dbReference type="PANTHER" id="PTHR30349:SF82">
    <property type="entry name" value="INTEGRASE_RECOMBINASE YOEC-RELATED"/>
    <property type="match status" value="1"/>
</dbReference>
<dbReference type="PROSITE" id="PS51898">
    <property type="entry name" value="TYR_RECOMBINASE"/>
    <property type="match status" value="1"/>
</dbReference>
<evidence type="ECO:0000256" key="1">
    <source>
        <dbReference type="ARBA" id="ARBA00022908"/>
    </source>
</evidence>
<protein>
    <recommendedName>
        <fullName evidence="4">Tyr recombinase domain-containing protein</fullName>
    </recommendedName>
</protein>
<dbReference type="EMBL" id="NQKQ01000034">
    <property type="protein sequence ID" value="PAA05393.1"/>
    <property type="molecule type" value="Genomic_DNA"/>
</dbReference>
<evidence type="ECO:0000256" key="3">
    <source>
        <dbReference type="SAM" id="MobiDB-lite"/>
    </source>
</evidence>
<dbReference type="AlphaFoldDB" id="A0A266ZYI4"/>
<evidence type="ECO:0000313" key="6">
    <source>
        <dbReference type="Proteomes" id="UP000215861"/>
    </source>
</evidence>
<dbReference type="InterPro" id="IPR050090">
    <property type="entry name" value="Tyrosine_recombinase_XerCD"/>
</dbReference>
<gene>
    <name evidence="5" type="ORF">CJU81_21790</name>
</gene>